<keyword evidence="2" id="KW-1185">Reference proteome</keyword>
<reference evidence="1" key="1">
    <citation type="submission" date="2023-07" db="EMBL/GenBank/DDBJ databases">
        <title>Fictibacillus sp. isolated from freshwater pond.</title>
        <authorList>
            <person name="Kirdat K."/>
            <person name="Bhat A."/>
            <person name="Mourya A."/>
            <person name="Yadav A."/>
        </authorList>
    </citation>
    <scope>NUCLEOTIDE SEQUENCE</scope>
    <source>
        <strain evidence="1">NE201</strain>
    </source>
</reference>
<proteinExistence type="predicted"/>
<evidence type="ECO:0000313" key="1">
    <source>
        <dbReference type="EMBL" id="MDN4523331.1"/>
    </source>
</evidence>
<protein>
    <submittedName>
        <fullName evidence="1">Uncharacterized protein</fullName>
    </submittedName>
</protein>
<evidence type="ECO:0000313" key="2">
    <source>
        <dbReference type="Proteomes" id="UP001172721"/>
    </source>
</evidence>
<gene>
    <name evidence="1" type="ORF">QYB97_02555</name>
</gene>
<accession>A0ABT8HRG5</accession>
<dbReference type="EMBL" id="JAUHTR010000001">
    <property type="protein sequence ID" value="MDN4523331.1"/>
    <property type="molecule type" value="Genomic_DNA"/>
</dbReference>
<dbReference type="RefSeq" id="WP_301164379.1">
    <property type="nucleotide sequence ID" value="NZ_JAUHTR010000001.1"/>
</dbReference>
<sequence>MITLLSGPLLVLGLIYAFYESVDSTWNTSQPKKEQAYFSGILLQKQIERTYYKFDYISSAHQIKNIPVFWNYLDDIHFNNLSVLSNNIPDESLTKDISNIEELEQLIKKDKDPKAVVYLHRILSDLTHKESRYGLTYTFEGDRIDKVNNLIEKQ</sequence>
<dbReference type="Proteomes" id="UP001172721">
    <property type="component" value="Unassembled WGS sequence"/>
</dbReference>
<name>A0ABT8HRG5_9BACL</name>
<organism evidence="1 2">
    <name type="scientific">Fictibacillus fluitans</name>
    <dbReference type="NCBI Taxonomy" id="3058422"/>
    <lineage>
        <taxon>Bacteria</taxon>
        <taxon>Bacillati</taxon>
        <taxon>Bacillota</taxon>
        <taxon>Bacilli</taxon>
        <taxon>Bacillales</taxon>
        <taxon>Fictibacillaceae</taxon>
        <taxon>Fictibacillus</taxon>
    </lineage>
</organism>
<comment type="caution">
    <text evidence="1">The sequence shown here is derived from an EMBL/GenBank/DDBJ whole genome shotgun (WGS) entry which is preliminary data.</text>
</comment>